<name>A0ABR3G0T3_9AGAR</name>
<evidence type="ECO:0000256" key="6">
    <source>
        <dbReference type="SAM" id="Phobius"/>
    </source>
</evidence>
<proteinExistence type="predicted"/>
<keyword evidence="4 6" id="KW-0472">Membrane</keyword>
<evidence type="ECO:0000256" key="2">
    <source>
        <dbReference type="ARBA" id="ARBA00022692"/>
    </source>
</evidence>
<organism evidence="7 8">
    <name type="scientific">Marasmius crinis-equi</name>
    <dbReference type="NCBI Taxonomy" id="585013"/>
    <lineage>
        <taxon>Eukaryota</taxon>
        <taxon>Fungi</taxon>
        <taxon>Dikarya</taxon>
        <taxon>Basidiomycota</taxon>
        <taxon>Agaricomycotina</taxon>
        <taxon>Agaricomycetes</taxon>
        <taxon>Agaricomycetidae</taxon>
        <taxon>Agaricales</taxon>
        <taxon>Marasmiineae</taxon>
        <taxon>Marasmiaceae</taxon>
        <taxon>Marasmius</taxon>
    </lineage>
</organism>
<comment type="subcellular location">
    <subcellularLocation>
        <location evidence="1">Membrane</location>
    </subcellularLocation>
</comment>
<feature type="region of interest" description="Disordered" evidence="5">
    <location>
        <begin position="146"/>
        <end position="171"/>
    </location>
</feature>
<dbReference type="EMBL" id="JBAHYK010000011">
    <property type="protein sequence ID" value="KAL0581403.1"/>
    <property type="molecule type" value="Genomic_DNA"/>
</dbReference>
<dbReference type="PANTHER" id="PTHR13259">
    <property type="entry name" value="BLADDER CANCER 10 KD PROTEIN HOMOLOG"/>
    <property type="match status" value="1"/>
</dbReference>
<keyword evidence="8" id="KW-1185">Reference proteome</keyword>
<feature type="compositionally biased region" description="Basic and acidic residues" evidence="5">
    <location>
        <begin position="146"/>
        <end position="159"/>
    </location>
</feature>
<evidence type="ECO:0000256" key="3">
    <source>
        <dbReference type="ARBA" id="ARBA00022989"/>
    </source>
</evidence>
<feature type="transmembrane region" description="Helical" evidence="6">
    <location>
        <begin position="6"/>
        <end position="30"/>
    </location>
</feature>
<evidence type="ECO:0000256" key="4">
    <source>
        <dbReference type="ARBA" id="ARBA00023136"/>
    </source>
</evidence>
<keyword evidence="3 6" id="KW-1133">Transmembrane helix</keyword>
<feature type="region of interest" description="Disordered" evidence="5">
    <location>
        <begin position="209"/>
        <end position="235"/>
    </location>
</feature>
<dbReference type="SMART" id="SM01396">
    <property type="entry name" value="BC10"/>
    <property type="match status" value="1"/>
</dbReference>
<evidence type="ECO:0000313" key="7">
    <source>
        <dbReference type="EMBL" id="KAL0581403.1"/>
    </source>
</evidence>
<protein>
    <submittedName>
        <fullName evidence="7">Uncharacterized protein</fullName>
    </submittedName>
</protein>
<reference evidence="7 8" key="1">
    <citation type="submission" date="2024-02" db="EMBL/GenBank/DDBJ databases">
        <title>A draft genome for the cacao thread blight pathogen Marasmius crinis-equi.</title>
        <authorList>
            <person name="Cohen S.P."/>
            <person name="Baruah I.K."/>
            <person name="Amoako-Attah I."/>
            <person name="Bukari Y."/>
            <person name="Meinhardt L.W."/>
            <person name="Bailey B.A."/>
        </authorList>
    </citation>
    <scope>NUCLEOTIDE SEQUENCE [LARGE SCALE GENOMIC DNA]</scope>
    <source>
        <strain evidence="7 8">GH-76</strain>
    </source>
</reference>
<evidence type="ECO:0000313" key="8">
    <source>
        <dbReference type="Proteomes" id="UP001465976"/>
    </source>
</evidence>
<feature type="transmembrane region" description="Helical" evidence="6">
    <location>
        <begin position="37"/>
        <end position="56"/>
    </location>
</feature>
<feature type="compositionally biased region" description="Pro residues" evidence="5">
    <location>
        <begin position="218"/>
        <end position="228"/>
    </location>
</feature>
<evidence type="ECO:0000256" key="1">
    <source>
        <dbReference type="ARBA" id="ARBA00004370"/>
    </source>
</evidence>
<dbReference type="Proteomes" id="UP001465976">
    <property type="component" value="Unassembled WGS sequence"/>
</dbReference>
<dbReference type="InterPro" id="IPR009598">
    <property type="entry name" value="BCALP"/>
</dbReference>
<evidence type="ECO:0000256" key="5">
    <source>
        <dbReference type="SAM" id="MobiDB-lite"/>
    </source>
</evidence>
<dbReference type="PANTHER" id="PTHR13259:SF1">
    <property type="entry name" value="BLADDER CANCER-ASSOCIATED PROTEIN"/>
    <property type="match status" value="1"/>
</dbReference>
<dbReference type="Pfam" id="PF06726">
    <property type="entry name" value="BC10"/>
    <property type="match status" value="1"/>
</dbReference>
<comment type="caution">
    <text evidence="7">The sequence shown here is derived from an EMBL/GenBank/DDBJ whole genome shotgun (WGS) entry which is preliminary data.</text>
</comment>
<sequence length="259" mass="29469">MWCTRWFLPLFLLPLPTAPPFFLVLLLFSLTIHAKPCFYCIVLLATLFVSSCYWQPFPLDTPLSHPWADNITTFGEALNASLTQSYWESPHAKPLPSVLHPVDRCWCDFATGNFFDPFNTSNWEINSVKRVKEQLEKQLTHDEELAALEHEPQPMKNDEQSQTDTDMPKTASPAFPTSTLAWARNSTAAIPRLGFASIRPNLWKLVQSLRRPGSDSPGPTPETIPPPQQQNGKPLPLIRNEYDLRPFGIGMFIDFKWTS</sequence>
<accession>A0ABR3G0T3</accession>
<gene>
    <name evidence="7" type="ORF">V5O48_000667</name>
</gene>
<keyword evidence="2 6" id="KW-0812">Transmembrane</keyword>